<comment type="similarity">
    <text evidence="2">Belongs to the short-chain dehydrogenases/reductases (SDR) family.</text>
</comment>
<comment type="catalytic activity">
    <reaction evidence="6">
        <text>a (3R)-hydroxyacyl-[ACP] + NADP(+) = a 3-oxoacyl-[ACP] + NADPH + H(+)</text>
        <dbReference type="Rhea" id="RHEA:17397"/>
        <dbReference type="Rhea" id="RHEA-COMP:9916"/>
        <dbReference type="Rhea" id="RHEA-COMP:9945"/>
        <dbReference type="ChEBI" id="CHEBI:15378"/>
        <dbReference type="ChEBI" id="CHEBI:57783"/>
        <dbReference type="ChEBI" id="CHEBI:58349"/>
        <dbReference type="ChEBI" id="CHEBI:78776"/>
        <dbReference type="ChEBI" id="CHEBI:78827"/>
        <dbReference type="EC" id="1.1.1.100"/>
    </reaction>
    <physiologicalReaction direction="right-to-left" evidence="6">
        <dbReference type="Rhea" id="RHEA:17399"/>
    </physiologicalReaction>
</comment>
<dbReference type="InterPro" id="IPR020904">
    <property type="entry name" value="Sc_DH/Rdtase_CS"/>
</dbReference>
<dbReference type="RefSeq" id="WP_187683073.1">
    <property type="nucleotide sequence ID" value="NZ_AP023396.1"/>
</dbReference>
<accession>A0A7G1KRQ9</accession>
<dbReference type="InterPro" id="IPR036291">
    <property type="entry name" value="NAD(P)-bd_dom_sf"/>
</dbReference>
<dbReference type="Proteomes" id="UP000516173">
    <property type="component" value="Chromosome"/>
</dbReference>
<dbReference type="AlphaFoldDB" id="A0A7G1KRQ9"/>
<dbReference type="SMART" id="SM00822">
    <property type="entry name" value="PKS_KR"/>
    <property type="match status" value="1"/>
</dbReference>
<dbReference type="InterPro" id="IPR057326">
    <property type="entry name" value="KR_dom"/>
</dbReference>
<dbReference type="InterPro" id="IPR050259">
    <property type="entry name" value="SDR"/>
</dbReference>
<dbReference type="PRINTS" id="PR00080">
    <property type="entry name" value="SDRFAMILY"/>
</dbReference>
<reference evidence="8 9" key="1">
    <citation type="submission" date="2020-08" db="EMBL/GenBank/DDBJ databases">
        <title>Genome Sequencing of Nocardia wallacei strain FMUON74 and assembly.</title>
        <authorList>
            <person name="Toyokawa M."/>
            <person name="Uesaka K."/>
        </authorList>
    </citation>
    <scope>NUCLEOTIDE SEQUENCE [LARGE SCALE GENOMIC DNA]</scope>
    <source>
        <strain evidence="8 9">FMUON74</strain>
    </source>
</reference>
<dbReference type="GeneID" id="80348199"/>
<protein>
    <recommendedName>
        <fullName evidence="5">3-oxoacyl-[acyl-carrier-protein] reductase MabA</fullName>
    </recommendedName>
</protein>
<sequence length="247" mass="26044">MSDDGACAVVTGGSRGIGRAIAVRLARSGYDIGLCYRADENAARAVADAVTEAGRKCHYARCEVTDDTAVRHFLDTVEETIGPIEALVNCAGVIRDKPLALQADADWHTVLDTNLTGTFHFCRRLAFTFIKQRKGVIVNVSSVAGERGNAGQANYAAAKAGIDGLSRSLAKELGPYGIRVNSVAPGWIETDMTAASTAAARARALEAITLRRFGTPAEVAELVNFLVSDAASFITGQVVRIDGGMVL</sequence>
<evidence type="ECO:0000256" key="2">
    <source>
        <dbReference type="ARBA" id="ARBA00006484"/>
    </source>
</evidence>
<evidence type="ECO:0000256" key="4">
    <source>
        <dbReference type="ARBA" id="ARBA00023002"/>
    </source>
</evidence>
<dbReference type="EMBL" id="AP023396">
    <property type="protein sequence ID" value="BCK55904.1"/>
    <property type="molecule type" value="Genomic_DNA"/>
</dbReference>
<dbReference type="FunFam" id="3.40.50.720:FF:000173">
    <property type="entry name" value="3-oxoacyl-[acyl-carrier protein] reductase"/>
    <property type="match status" value="1"/>
</dbReference>
<dbReference type="SUPFAM" id="SSF51735">
    <property type="entry name" value="NAD(P)-binding Rossmann-fold domains"/>
    <property type="match status" value="1"/>
</dbReference>
<name>A0A7G1KRQ9_9NOCA</name>
<dbReference type="GO" id="GO:0004316">
    <property type="term" value="F:3-oxoacyl-[acyl-carrier-protein] reductase (NADPH) activity"/>
    <property type="evidence" value="ECO:0007669"/>
    <property type="project" value="UniProtKB-EC"/>
</dbReference>
<comment type="subcellular location">
    <subcellularLocation>
        <location evidence="1">Secreted</location>
        <location evidence="1">Cell wall</location>
    </subcellularLocation>
</comment>
<keyword evidence="3" id="KW-0134">Cell wall</keyword>
<evidence type="ECO:0000256" key="6">
    <source>
        <dbReference type="ARBA" id="ARBA00047400"/>
    </source>
</evidence>
<dbReference type="NCBIfam" id="NF009466">
    <property type="entry name" value="PRK12826.1-2"/>
    <property type="match status" value="1"/>
</dbReference>
<evidence type="ECO:0000259" key="7">
    <source>
        <dbReference type="SMART" id="SM00822"/>
    </source>
</evidence>
<feature type="domain" description="Ketoreductase" evidence="7">
    <location>
        <begin position="6"/>
        <end position="190"/>
    </location>
</feature>
<dbReference type="PROSITE" id="PS00061">
    <property type="entry name" value="ADH_SHORT"/>
    <property type="match status" value="1"/>
</dbReference>
<evidence type="ECO:0000256" key="5">
    <source>
        <dbReference type="ARBA" id="ARBA00040781"/>
    </source>
</evidence>
<dbReference type="PANTHER" id="PTHR42879">
    <property type="entry name" value="3-OXOACYL-(ACYL-CARRIER-PROTEIN) REDUCTASE"/>
    <property type="match status" value="1"/>
</dbReference>
<dbReference type="PRINTS" id="PR00081">
    <property type="entry name" value="GDHRDH"/>
</dbReference>
<dbReference type="Pfam" id="PF13561">
    <property type="entry name" value="adh_short_C2"/>
    <property type="match status" value="1"/>
</dbReference>
<dbReference type="KEGG" id="nwl:NWFMUON74_36760"/>
<dbReference type="GO" id="GO:0032787">
    <property type="term" value="P:monocarboxylic acid metabolic process"/>
    <property type="evidence" value="ECO:0007669"/>
    <property type="project" value="UniProtKB-ARBA"/>
</dbReference>
<keyword evidence="9" id="KW-1185">Reference proteome</keyword>
<evidence type="ECO:0000313" key="9">
    <source>
        <dbReference type="Proteomes" id="UP000516173"/>
    </source>
</evidence>
<dbReference type="PANTHER" id="PTHR42879:SF2">
    <property type="entry name" value="3-OXOACYL-[ACYL-CARRIER-PROTEIN] REDUCTASE FABG"/>
    <property type="match status" value="1"/>
</dbReference>
<keyword evidence="3" id="KW-0964">Secreted</keyword>
<organism evidence="8 9">
    <name type="scientific">Nocardia wallacei</name>
    <dbReference type="NCBI Taxonomy" id="480035"/>
    <lineage>
        <taxon>Bacteria</taxon>
        <taxon>Bacillati</taxon>
        <taxon>Actinomycetota</taxon>
        <taxon>Actinomycetes</taxon>
        <taxon>Mycobacteriales</taxon>
        <taxon>Nocardiaceae</taxon>
        <taxon>Nocardia</taxon>
    </lineage>
</organism>
<evidence type="ECO:0000313" key="8">
    <source>
        <dbReference type="EMBL" id="BCK55904.1"/>
    </source>
</evidence>
<gene>
    <name evidence="8" type="ORF">NWFMUON74_36760</name>
</gene>
<proteinExistence type="inferred from homology"/>
<dbReference type="Gene3D" id="3.40.50.720">
    <property type="entry name" value="NAD(P)-binding Rossmann-like Domain"/>
    <property type="match status" value="1"/>
</dbReference>
<dbReference type="InterPro" id="IPR002347">
    <property type="entry name" value="SDR_fam"/>
</dbReference>
<keyword evidence="4" id="KW-0560">Oxidoreductase</keyword>
<evidence type="ECO:0000256" key="3">
    <source>
        <dbReference type="ARBA" id="ARBA00022512"/>
    </source>
</evidence>
<evidence type="ECO:0000256" key="1">
    <source>
        <dbReference type="ARBA" id="ARBA00004191"/>
    </source>
</evidence>